<dbReference type="AlphaFoldDB" id="A0A0D7X7E4"/>
<protein>
    <submittedName>
        <fullName evidence="1">Uncharacterized protein</fullName>
    </submittedName>
</protein>
<name>A0A0D7X7E4_9BACL</name>
<dbReference type="PATRIC" id="fig|159743.3.peg.461"/>
<dbReference type="EMBL" id="JTHP01000002">
    <property type="protein sequence ID" value="KJD47335.1"/>
    <property type="molecule type" value="Genomic_DNA"/>
</dbReference>
<gene>
    <name evidence="1" type="ORF">QD47_02090</name>
</gene>
<reference evidence="1 2" key="1">
    <citation type="submission" date="2014-11" db="EMBL/GenBank/DDBJ databases">
        <title>Draft Genome Sequences of Paenibacillus polymyxa NRRL B-30509 and Paenibacillus terrae NRRL B-30644, Strains from a Poultry Environment that Produce Tridecaptin A and Paenicidins.</title>
        <authorList>
            <person name="van Belkum M.J."/>
            <person name="Lohans C.T."/>
            <person name="Vederas J.C."/>
        </authorList>
    </citation>
    <scope>NUCLEOTIDE SEQUENCE [LARGE SCALE GENOMIC DNA]</scope>
    <source>
        <strain evidence="1 2">NRRL B-30644</strain>
    </source>
</reference>
<organism evidence="1 2">
    <name type="scientific">Paenibacillus terrae</name>
    <dbReference type="NCBI Taxonomy" id="159743"/>
    <lineage>
        <taxon>Bacteria</taxon>
        <taxon>Bacillati</taxon>
        <taxon>Bacillota</taxon>
        <taxon>Bacilli</taxon>
        <taxon>Bacillales</taxon>
        <taxon>Paenibacillaceae</taxon>
        <taxon>Paenibacillus</taxon>
    </lineage>
</organism>
<accession>A0A0D7X7E4</accession>
<comment type="caution">
    <text evidence="1">The sequence shown here is derived from an EMBL/GenBank/DDBJ whole genome shotgun (WGS) entry which is preliminary data.</text>
</comment>
<sequence>MGLWVGERLREGVDLPIAVAAGFFGLYKTCRGKNPTAKANAHAPPDSTPPLRYYPPQSNSFFRNVGGVWEGRKDLKTSKIEDLKG</sequence>
<keyword evidence="2" id="KW-1185">Reference proteome</keyword>
<evidence type="ECO:0000313" key="2">
    <source>
        <dbReference type="Proteomes" id="UP000032534"/>
    </source>
</evidence>
<proteinExistence type="predicted"/>
<dbReference type="Proteomes" id="UP000032534">
    <property type="component" value="Unassembled WGS sequence"/>
</dbReference>
<evidence type="ECO:0000313" key="1">
    <source>
        <dbReference type="EMBL" id="KJD47335.1"/>
    </source>
</evidence>